<evidence type="ECO:0000259" key="1">
    <source>
        <dbReference type="PROSITE" id="PS50181"/>
    </source>
</evidence>
<dbReference type="InterPro" id="IPR036047">
    <property type="entry name" value="F-box-like_dom_sf"/>
</dbReference>
<dbReference type="Proteomes" id="UP001175226">
    <property type="component" value="Unassembled WGS sequence"/>
</dbReference>
<dbReference type="AlphaFoldDB" id="A0AA39MHH4"/>
<dbReference type="InterPro" id="IPR001810">
    <property type="entry name" value="F-box_dom"/>
</dbReference>
<feature type="domain" description="F-box" evidence="1">
    <location>
        <begin position="2"/>
        <end position="48"/>
    </location>
</feature>
<proteinExistence type="predicted"/>
<reference evidence="2" key="1">
    <citation type="submission" date="2023-06" db="EMBL/GenBank/DDBJ databases">
        <authorList>
            <consortium name="Lawrence Berkeley National Laboratory"/>
            <person name="Ahrendt S."/>
            <person name="Sahu N."/>
            <person name="Indic B."/>
            <person name="Wong-Bajracharya J."/>
            <person name="Merenyi Z."/>
            <person name="Ke H.-M."/>
            <person name="Monk M."/>
            <person name="Kocsube S."/>
            <person name="Drula E."/>
            <person name="Lipzen A."/>
            <person name="Balint B."/>
            <person name="Henrissat B."/>
            <person name="Andreopoulos B."/>
            <person name="Martin F.M."/>
            <person name="Harder C.B."/>
            <person name="Rigling D."/>
            <person name="Ford K.L."/>
            <person name="Foster G.D."/>
            <person name="Pangilinan J."/>
            <person name="Papanicolaou A."/>
            <person name="Barry K."/>
            <person name="LaButti K."/>
            <person name="Viragh M."/>
            <person name="Koriabine M."/>
            <person name="Yan M."/>
            <person name="Riley R."/>
            <person name="Champramary S."/>
            <person name="Plett K.L."/>
            <person name="Tsai I.J."/>
            <person name="Slot J."/>
            <person name="Sipos G."/>
            <person name="Plett J."/>
            <person name="Nagy L.G."/>
            <person name="Grigoriev I.V."/>
        </authorList>
    </citation>
    <scope>NUCLEOTIDE SEQUENCE</scope>
    <source>
        <strain evidence="2">FPL87.14</strain>
    </source>
</reference>
<organism evidence="2 3">
    <name type="scientific">Armillaria borealis</name>
    <dbReference type="NCBI Taxonomy" id="47425"/>
    <lineage>
        <taxon>Eukaryota</taxon>
        <taxon>Fungi</taxon>
        <taxon>Dikarya</taxon>
        <taxon>Basidiomycota</taxon>
        <taxon>Agaricomycotina</taxon>
        <taxon>Agaricomycetes</taxon>
        <taxon>Agaricomycetidae</taxon>
        <taxon>Agaricales</taxon>
        <taxon>Marasmiineae</taxon>
        <taxon>Physalacriaceae</taxon>
        <taxon>Armillaria</taxon>
    </lineage>
</organism>
<dbReference type="PROSITE" id="PS50181">
    <property type="entry name" value="FBOX"/>
    <property type="match status" value="1"/>
</dbReference>
<dbReference type="EMBL" id="JAUEPT010000076">
    <property type="protein sequence ID" value="KAK0433894.1"/>
    <property type="molecule type" value="Genomic_DNA"/>
</dbReference>
<keyword evidence="3" id="KW-1185">Reference proteome</keyword>
<evidence type="ECO:0000313" key="2">
    <source>
        <dbReference type="EMBL" id="KAK0433894.1"/>
    </source>
</evidence>
<sequence length="414" mass="46500">MNGALYDLPDDVLIYNISFLSVPDIIVLRQTCQRFNALTRLPIVWTNAFKLNILANDYPFDAHDINPEHRTRHSYRLASRWLAESPLTPKSETIFIGSPVYQIKFIPGRKQKFLLTVPKGLWSALTIWDITRQQKCSEWSWKDTILNGMTINADPESEACVAVSSSQIIVLLHLNEAGTLHELLSIDIGLRAVTLTGDVIALTDGISKTVIYNWKTDERAYLDDGGGSHHNRCYEVVFTPSTILVVREHCIKLYTRPRLLHRQTLTPIATYSFGWVAFVSAPTPAPYNPLSVLIRSNDQSDNFRPLIKLYSFASFPPILTSNISSRPGTHRSAKVILGKRATAVWIRAPEENDDDCETLVAAVYPGPLNPTAEVRVRDVCSNPLKKNWNLFDYDEELGRIALGLGSGKVTIVQL</sequence>
<dbReference type="Pfam" id="PF12937">
    <property type="entry name" value="F-box-like"/>
    <property type="match status" value="1"/>
</dbReference>
<name>A0AA39MHH4_9AGAR</name>
<accession>A0AA39MHH4</accession>
<comment type="caution">
    <text evidence="2">The sequence shown here is derived from an EMBL/GenBank/DDBJ whole genome shotgun (WGS) entry which is preliminary data.</text>
</comment>
<evidence type="ECO:0000313" key="3">
    <source>
        <dbReference type="Proteomes" id="UP001175226"/>
    </source>
</evidence>
<gene>
    <name evidence="2" type="ORF">EV421DRAFT_2039962</name>
</gene>
<dbReference type="SUPFAM" id="SSF81383">
    <property type="entry name" value="F-box domain"/>
    <property type="match status" value="1"/>
</dbReference>
<protein>
    <recommendedName>
        <fullName evidence="1">F-box domain-containing protein</fullName>
    </recommendedName>
</protein>
<dbReference type="Gene3D" id="1.20.1280.50">
    <property type="match status" value="1"/>
</dbReference>